<dbReference type="SMART" id="SM00382">
    <property type="entry name" value="AAA"/>
    <property type="match status" value="1"/>
</dbReference>
<dbReference type="Pfam" id="PF00005">
    <property type="entry name" value="ABC_tran"/>
    <property type="match status" value="1"/>
</dbReference>
<evidence type="ECO:0000256" key="1">
    <source>
        <dbReference type="ARBA" id="ARBA00005417"/>
    </source>
</evidence>
<dbReference type="EMBL" id="JBHUDK010000010">
    <property type="protein sequence ID" value="MFD1599574.1"/>
    <property type="molecule type" value="Genomic_DNA"/>
</dbReference>
<dbReference type="Gene3D" id="3.40.50.300">
    <property type="entry name" value="P-loop containing nucleotide triphosphate hydrolases"/>
    <property type="match status" value="1"/>
</dbReference>
<evidence type="ECO:0000256" key="2">
    <source>
        <dbReference type="ARBA" id="ARBA00022448"/>
    </source>
</evidence>
<dbReference type="AlphaFoldDB" id="A0ABD6CNX2"/>
<dbReference type="RefSeq" id="WP_256420792.1">
    <property type="nucleotide sequence ID" value="NZ_JANHDI010000004.1"/>
</dbReference>
<dbReference type="InterPro" id="IPR017871">
    <property type="entry name" value="ABC_transporter-like_CS"/>
</dbReference>
<protein>
    <submittedName>
        <fullName evidence="7">ABC transporter ATP-binding protein</fullName>
    </submittedName>
</protein>
<evidence type="ECO:0000256" key="5">
    <source>
        <dbReference type="ARBA" id="ARBA00022970"/>
    </source>
</evidence>
<dbReference type="CDD" id="cd03224">
    <property type="entry name" value="ABC_TM1139_LivF_branched"/>
    <property type="match status" value="1"/>
</dbReference>
<keyword evidence="3" id="KW-0547">Nucleotide-binding</keyword>
<dbReference type="InterPro" id="IPR003439">
    <property type="entry name" value="ABC_transporter-like_ATP-bd"/>
</dbReference>
<comment type="caution">
    <text evidence="7">The sequence shown here is derived from an EMBL/GenBank/DDBJ whole genome shotgun (WGS) entry which is preliminary data.</text>
</comment>
<dbReference type="PROSITE" id="PS00211">
    <property type="entry name" value="ABC_TRANSPORTER_1"/>
    <property type="match status" value="1"/>
</dbReference>
<dbReference type="PROSITE" id="PS50893">
    <property type="entry name" value="ABC_TRANSPORTER_2"/>
    <property type="match status" value="1"/>
</dbReference>
<reference evidence="7 8" key="1">
    <citation type="journal article" date="2019" name="Int. J. Syst. Evol. Microbiol.">
        <title>The Global Catalogue of Microorganisms (GCM) 10K type strain sequencing project: providing services to taxonomists for standard genome sequencing and annotation.</title>
        <authorList>
            <consortium name="The Broad Institute Genomics Platform"/>
            <consortium name="The Broad Institute Genome Sequencing Center for Infectious Disease"/>
            <person name="Wu L."/>
            <person name="Ma J."/>
        </authorList>
    </citation>
    <scope>NUCLEOTIDE SEQUENCE [LARGE SCALE GENOMIC DNA]</scope>
    <source>
        <strain evidence="7 8">CGMCC 1.12121</strain>
    </source>
</reference>
<dbReference type="GO" id="GO:0006865">
    <property type="term" value="P:amino acid transport"/>
    <property type="evidence" value="ECO:0007669"/>
    <property type="project" value="UniProtKB-KW"/>
</dbReference>
<sequence>MTREATPRPEPRRLDDPLLRVEDVTAGYGATTVLQGVDFDVGDGEVVGLVGRNGVGKTTTLRAITGTITPRSGTITYEGSDITDLGPEETVQRGIALVPEERRIFGGLSVRENLELAELGGADGSFGWDIEEVLDTFENLANDQTAAGSTLSGGEQQMLAIGRALVSNARTLLLDEPTEGLAPYVVERVVETIETLRRQGMTVVLVEQNVQMALDVCDYVYVVENGRIVHESTSSALAADEETLNRYLGVTLDGTVDH</sequence>
<dbReference type="PANTHER" id="PTHR43820:SF4">
    <property type="entry name" value="HIGH-AFFINITY BRANCHED-CHAIN AMINO ACID TRANSPORT ATP-BINDING PROTEIN LIVF"/>
    <property type="match status" value="1"/>
</dbReference>
<comment type="similarity">
    <text evidence="1">Belongs to the ABC transporter superfamily.</text>
</comment>
<keyword evidence="2" id="KW-0813">Transport</keyword>
<gene>
    <name evidence="7" type="ORF">ACFSBX_11475</name>
</gene>
<evidence type="ECO:0000256" key="3">
    <source>
        <dbReference type="ARBA" id="ARBA00022741"/>
    </source>
</evidence>
<keyword evidence="8" id="KW-1185">Reference proteome</keyword>
<keyword evidence="4 7" id="KW-0067">ATP-binding</keyword>
<accession>A0ABD6CNX2</accession>
<dbReference type="InterPro" id="IPR027417">
    <property type="entry name" value="P-loop_NTPase"/>
</dbReference>
<organism evidence="7 8">
    <name type="scientific">Halobellus rarus</name>
    <dbReference type="NCBI Taxonomy" id="1126237"/>
    <lineage>
        <taxon>Archaea</taxon>
        <taxon>Methanobacteriati</taxon>
        <taxon>Methanobacteriota</taxon>
        <taxon>Stenosarchaea group</taxon>
        <taxon>Halobacteria</taxon>
        <taxon>Halobacteriales</taxon>
        <taxon>Haloferacaceae</taxon>
        <taxon>Halobellus</taxon>
    </lineage>
</organism>
<dbReference type="InterPro" id="IPR003593">
    <property type="entry name" value="AAA+_ATPase"/>
</dbReference>
<dbReference type="InterPro" id="IPR052156">
    <property type="entry name" value="BCAA_Transport_ATP-bd_LivF"/>
</dbReference>
<keyword evidence="5" id="KW-0029">Amino-acid transport</keyword>
<evidence type="ECO:0000313" key="7">
    <source>
        <dbReference type="EMBL" id="MFD1599574.1"/>
    </source>
</evidence>
<dbReference type="SUPFAM" id="SSF52540">
    <property type="entry name" value="P-loop containing nucleoside triphosphate hydrolases"/>
    <property type="match status" value="1"/>
</dbReference>
<evidence type="ECO:0000259" key="6">
    <source>
        <dbReference type="PROSITE" id="PS50893"/>
    </source>
</evidence>
<evidence type="ECO:0000256" key="4">
    <source>
        <dbReference type="ARBA" id="ARBA00022840"/>
    </source>
</evidence>
<feature type="domain" description="ABC transporter" evidence="6">
    <location>
        <begin position="19"/>
        <end position="250"/>
    </location>
</feature>
<dbReference type="Proteomes" id="UP001597085">
    <property type="component" value="Unassembled WGS sequence"/>
</dbReference>
<dbReference type="GO" id="GO:0005524">
    <property type="term" value="F:ATP binding"/>
    <property type="evidence" value="ECO:0007669"/>
    <property type="project" value="UniProtKB-KW"/>
</dbReference>
<name>A0ABD6CNX2_9EURY</name>
<proteinExistence type="inferred from homology"/>
<dbReference type="PANTHER" id="PTHR43820">
    <property type="entry name" value="HIGH-AFFINITY BRANCHED-CHAIN AMINO ACID TRANSPORT ATP-BINDING PROTEIN LIVF"/>
    <property type="match status" value="1"/>
</dbReference>
<evidence type="ECO:0000313" key="8">
    <source>
        <dbReference type="Proteomes" id="UP001597085"/>
    </source>
</evidence>